<dbReference type="AlphaFoldDB" id="A0A6P7H931"/>
<dbReference type="InParanoid" id="A0A6P7H931"/>
<reference evidence="4" key="1">
    <citation type="submission" date="2024-06" db="UniProtKB">
        <authorList>
            <consortium name="RefSeq"/>
        </authorList>
    </citation>
    <scope>NUCLEOTIDE SEQUENCE [LARGE SCALE GENOMIC DNA]</scope>
</reference>
<feature type="domain" description="CCHC-type" evidence="3">
    <location>
        <begin position="431"/>
        <end position="445"/>
    </location>
</feature>
<accession>A0A6P7H931</accession>
<dbReference type="GO" id="GO:0003676">
    <property type="term" value="F:nucleic acid binding"/>
    <property type="evidence" value="ECO:0007669"/>
    <property type="project" value="InterPro"/>
</dbReference>
<evidence type="ECO:0000313" key="4">
    <source>
        <dbReference type="Proteomes" id="UP000515145"/>
    </source>
</evidence>
<dbReference type="PROSITE" id="PS50158">
    <property type="entry name" value="ZF_CCHC"/>
    <property type="match status" value="1"/>
</dbReference>
<protein>
    <submittedName>
        <fullName evidence="5">Uncharacterized protein LOC114427792</fullName>
    </submittedName>
</protein>
<keyword evidence="1" id="KW-0479">Metal-binding</keyword>
<dbReference type="Proteomes" id="UP000515145">
    <property type="component" value="Chromosome 22"/>
</dbReference>
<gene>
    <name evidence="5" type="primary">LOC114427792</name>
</gene>
<reference evidence="5" key="2">
    <citation type="submission" date="2025-08" db="UniProtKB">
        <authorList>
            <consortium name="RefSeq"/>
        </authorList>
    </citation>
    <scope>IDENTIFICATION</scope>
</reference>
<evidence type="ECO:0000256" key="1">
    <source>
        <dbReference type="PROSITE-ProRule" id="PRU00047"/>
    </source>
</evidence>
<keyword evidence="1" id="KW-0862">Zinc</keyword>
<dbReference type="GO" id="GO:0008270">
    <property type="term" value="F:zinc ion binding"/>
    <property type="evidence" value="ECO:0007669"/>
    <property type="project" value="UniProtKB-KW"/>
</dbReference>
<dbReference type="RefSeq" id="XP_028251810.1">
    <property type="nucleotide sequence ID" value="XM_028396009.1"/>
</dbReference>
<sequence length="463" mass="52322">MELEALRDQVTTTLCQLKWEGLVEVCNFLKCSDITEEDESRSRRRLMKVIERTLDGVEQSNLPEEAAQFIRELLSFIGGKGATGDPLDRPECFRLFEMREKYDELRGEVKALGEKLKITDAAPSSVPNQLPPKVPEVTIRREFRICGQIGEGGQRDRLSYTNLLHQMENGLRKGHSESEIIEAVIRAISPGLKLRDMLEIKSDLTLSQLKTILKGHYREDDTSDLYQKLININQGPKESAQDFLFRAIELKDRLLYASRGKEEEHYSAHLVKKKFLRTVDTGLLNDNIKFQIKPFLDNPDVADETLIERLNEAANLEAERLNKLKRNSTKPPKINELLTPNEPRGSSQVPPVQHPAPAKENTKVAPAPPEMHALVKELKTEVAEVKQMVLATLNTRKSQTFKRTADGVGSWRRKGCRACQNNGEGDCCTHCFKCGQAGHISRGCRASHLLQGNIEGPLPWDQQ</sequence>
<evidence type="ECO:0000313" key="5">
    <source>
        <dbReference type="RefSeq" id="XP_028251810.1"/>
    </source>
</evidence>
<dbReference type="SMART" id="SM00343">
    <property type="entry name" value="ZnF_C2HC"/>
    <property type="match status" value="1"/>
</dbReference>
<evidence type="ECO:0000256" key="2">
    <source>
        <dbReference type="SAM" id="MobiDB-lite"/>
    </source>
</evidence>
<keyword evidence="1" id="KW-0863">Zinc-finger</keyword>
<dbReference type="GeneID" id="114427792"/>
<keyword evidence="4" id="KW-1185">Reference proteome</keyword>
<dbReference type="OrthoDB" id="10068084at2759"/>
<proteinExistence type="predicted"/>
<evidence type="ECO:0000259" key="3">
    <source>
        <dbReference type="PROSITE" id="PS50158"/>
    </source>
</evidence>
<organism evidence="4 5">
    <name type="scientific">Parambassis ranga</name>
    <name type="common">Indian glassy fish</name>
    <dbReference type="NCBI Taxonomy" id="210632"/>
    <lineage>
        <taxon>Eukaryota</taxon>
        <taxon>Metazoa</taxon>
        <taxon>Chordata</taxon>
        <taxon>Craniata</taxon>
        <taxon>Vertebrata</taxon>
        <taxon>Euteleostomi</taxon>
        <taxon>Actinopterygii</taxon>
        <taxon>Neopterygii</taxon>
        <taxon>Teleostei</taxon>
        <taxon>Neoteleostei</taxon>
        <taxon>Acanthomorphata</taxon>
        <taxon>Ovalentaria</taxon>
        <taxon>Ambassidae</taxon>
        <taxon>Parambassis</taxon>
    </lineage>
</organism>
<dbReference type="InterPro" id="IPR001878">
    <property type="entry name" value="Znf_CCHC"/>
</dbReference>
<feature type="region of interest" description="Disordered" evidence="2">
    <location>
        <begin position="325"/>
        <end position="365"/>
    </location>
</feature>
<name>A0A6P7H931_9TELE</name>